<name>A0A265NDU9_9BACI</name>
<dbReference type="Proteomes" id="UP000216498">
    <property type="component" value="Unassembled WGS sequence"/>
</dbReference>
<dbReference type="PRINTS" id="PR00112">
    <property type="entry name" value="ACYLPHPHTASE"/>
</dbReference>
<evidence type="ECO:0000256" key="7">
    <source>
        <dbReference type="RuleBase" id="RU004168"/>
    </source>
</evidence>
<evidence type="ECO:0000256" key="6">
    <source>
        <dbReference type="RuleBase" id="RU000553"/>
    </source>
</evidence>
<dbReference type="PROSITE" id="PS51160">
    <property type="entry name" value="ACYLPHOSPHATASE_3"/>
    <property type="match status" value="1"/>
</dbReference>
<dbReference type="PANTHER" id="PTHR47268:SF4">
    <property type="entry name" value="ACYLPHOSPHATASE"/>
    <property type="match status" value="1"/>
</dbReference>
<dbReference type="RefSeq" id="WP_094883770.1">
    <property type="nucleotide sequence ID" value="NZ_NPMS01000001.1"/>
</dbReference>
<feature type="active site" evidence="5">
    <location>
        <position position="17"/>
    </location>
</feature>
<evidence type="ECO:0000313" key="10">
    <source>
        <dbReference type="Proteomes" id="UP000216498"/>
    </source>
</evidence>
<evidence type="ECO:0000256" key="5">
    <source>
        <dbReference type="PROSITE-ProRule" id="PRU00520"/>
    </source>
</evidence>
<keyword evidence="5 6" id="KW-0378">Hydrolase</keyword>
<dbReference type="EMBL" id="NPMS01000001">
    <property type="protein sequence ID" value="OZU90173.1"/>
    <property type="molecule type" value="Genomic_DNA"/>
</dbReference>
<dbReference type="SUPFAM" id="SSF54975">
    <property type="entry name" value="Acylphosphatase/BLUF domain-like"/>
    <property type="match status" value="1"/>
</dbReference>
<dbReference type="GO" id="GO:0003998">
    <property type="term" value="F:acylphosphatase activity"/>
    <property type="evidence" value="ECO:0007669"/>
    <property type="project" value="UniProtKB-EC"/>
</dbReference>
<evidence type="ECO:0000256" key="4">
    <source>
        <dbReference type="ARBA" id="ARBA00047645"/>
    </source>
</evidence>
<dbReference type="OrthoDB" id="9808093at2"/>
<evidence type="ECO:0000313" key="9">
    <source>
        <dbReference type="EMBL" id="OZU90173.1"/>
    </source>
</evidence>
<dbReference type="Pfam" id="PF00708">
    <property type="entry name" value="Acylphosphatase"/>
    <property type="match status" value="1"/>
</dbReference>
<dbReference type="PROSITE" id="PS00150">
    <property type="entry name" value="ACYLPHOSPHATASE_1"/>
    <property type="match status" value="1"/>
</dbReference>
<evidence type="ECO:0000259" key="8">
    <source>
        <dbReference type="PROSITE" id="PS51160"/>
    </source>
</evidence>
<feature type="domain" description="Acylphosphatase-like" evidence="8">
    <location>
        <begin position="2"/>
        <end position="89"/>
    </location>
</feature>
<reference evidence="9 10" key="1">
    <citation type="submission" date="2017-08" db="EMBL/GenBank/DDBJ databases">
        <title>Virgibacillus indicus sp. nov. and Virgibacillus profoundi sp. nov, two moderately halophilic bacteria isolated from marine sediment by using the Microfluidic Streak Plate.</title>
        <authorList>
            <person name="Xu B."/>
            <person name="Hu B."/>
            <person name="Wang J."/>
            <person name="Zhu Y."/>
            <person name="Huang L."/>
            <person name="Du W."/>
            <person name="Huang Y."/>
        </authorList>
    </citation>
    <scope>NUCLEOTIDE SEQUENCE [LARGE SCALE GENOMIC DNA]</scope>
    <source>
        <strain evidence="9 10">IO3-P2-C2</strain>
    </source>
</reference>
<comment type="caution">
    <text evidence="9">The sequence shown here is derived from an EMBL/GenBank/DDBJ whole genome shotgun (WGS) entry which is preliminary data.</text>
</comment>
<comment type="similarity">
    <text evidence="1 7">Belongs to the acylphosphatase family.</text>
</comment>
<evidence type="ECO:0000256" key="1">
    <source>
        <dbReference type="ARBA" id="ARBA00005614"/>
    </source>
</evidence>
<dbReference type="AlphaFoldDB" id="A0A265NDU9"/>
<feature type="active site" evidence="5">
    <location>
        <position position="35"/>
    </location>
</feature>
<organism evidence="9 10">
    <name type="scientific">Virgibacillus indicus</name>
    <dbReference type="NCBI Taxonomy" id="2024554"/>
    <lineage>
        <taxon>Bacteria</taxon>
        <taxon>Bacillati</taxon>
        <taxon>Bacillota</taxon>
        <taxon>Bacilli</taxon>
        <taxon>Bacillales</taxon>
        <taxon>Bacillaceae</taxon>
        <taxon>Virgibacillus</taxon>
    </lineage>
</organism>
<dbReference type="PANTHER" id="PTHR47268">
    <property type="entry name" value="ACYLPHOSPHATASE"/>
    <property type="match status" value="1"/>
</dbReference>
<dbReference type="PROSITE" id="PS00151">
    <property type="entry name" value="ACYLPHOSPHATASE_2"/>
    <property type="match status" value="1"/>
</dbReference>
<accession>A0A265NDU9</accession>
<dbReference type="InterPro" id="IPR020456">
    <property type="entry name" value="Acylphosphatase"/>
</dbReference>
<dbReference type="Gene3D" id="3.30.70.100">
    <property type="match status" value="1"/>
</dbReference>
<keyword evidence="10" id="KW-1185">Reference proteome</keyword>
<evidence type="ECO:0000256" key="2">
    <source>
        <dbReference type="ARBA" id="ARBA00012150"/>
    </source>
</evidence>
<sequence>MNKHMIINGRVQGVGFRYTAKLKAEEYQLAGWVRNKIDGTVELEVEGNEEQIDSFVNELRLGLNNFIRVDNIEETISESEKGYNKFFIK</sequence>
<protein>
    <recommendedName>
        <fullName evidence="3 5">Acylphosphatase</fullName>
        <ecNumber evidence="2 5">3.6.1.7</ecNumber>
    </recommendedName>
</protein>
<dbReference type="EC" id="3.6.1.7" evidence="2 5"/>
<gene>
    <name evidence="9" type="ORF">CIL03_03250</name>
</gene>
<comment type="catalytic activity">
    <reaction evidence="4 5 6">
        <text>an acyl phosphate + H2O = a carboxylate + phosphate + H(+)</text>
        <dbReference type="Rhea" id="RHEA:14965"/>
        <dbReference type="ChEBI" id="CHEBI:15377"/>
        <dbReference type="ChEBI" id="CHEBI:15378"/>
        <dbReference type="ChEBI" id="CHEBI:29067"/>
        <dbReference type="ChEBI" id="CHEBI:43474"/>
        <dbReference type="ChEBI" id="CHEBI:59918"/>
        <dbReference type="EC" id="3.6.1.7"/>
    </reaction>
</comment>
<proteinExistence type="inferred from homology"/>
<dbReference type="InterPro" id="IPR017968">
    <property type="entry name" value="Acylphosphatase_CS"/>
</dbReference>
<dbReference type="InterPro" id="IPR036046">
    <property type="entry name" value="Acylphosphatase-like_dom_sf"/>
</dbReference>
<dbReference type="InterPro" id="IPR001792">
    <property type="entry name" value="Acylphosphatase-like_dom"/>
</dbReference>
<evidence type="ECO:0000256" key="3">
    <source>
        <dbReference type="ARBA" id="ARBA00015991"/>
    </source>
</evidence>